<dbReference type="AlphaFoldDB" id="A0A6L2JS95"/>
<organism evidence="1">
    <name type="scientific">Tanacetum cinerariifolium</name>
    <name type="common">Dalmatian daisy</name>
    <name type="synonym">Chrysanthemum cinerariifolium</name>
    <dbReference type="NCBI Taxonomy" id="118510"/>
    <lineage>
        <taxon>Eukaryota</taxon>
        <taxon>Viridiplantae</taxon>
        <taxon>Streptophyta</taxon>
        <taxon>Embryophyta</taxon>
        <taxon>Tracheophyta</taxon>
        <taxon>Spermatophyta</taxon>
        <taxon>Magnoliopsida</taxon>
        <taxon>eudicotyledons</taxon>
        <taxon>Gunneridae</taxon>
        <taxon>Pentapetalae</taxon>
        <taxon>asterids</taxon>
        <taxon>campanulids</taxon>
        <taxon>Asterales</taxon>
        <taxon>Asteraceae</taxon>
        <taxon>Asteroideae</taxon>
        <taxon>Anthemideae</taxon>
        <taxon>Anthemidinae</taxon>
        <taxon>Tanacetum</taxon>
    </lineage>
</organism>
<evidence type="ECO:0000313" key="1">
    <source>
        <dbReference type="EMBL" id="GEU39853.1"/>
    </source>
</evidence>
<protein>
    <submittedName>
        <fullName evidence="1">Uncharacterized protein</fullName>
    </submittedName>
</protein>
<name>A0A6L2JS95_TANCI</name>
<dbReference type="EMBL" id="BKCJ010001225">
    <property type="protein sequence ID" value="GEU39853.1"/>
    <property type="molecule type" value="Genomic_DNA"/>
</dbReference>
<reference evidence="1" key="1">
    <citation type="journal article" date="2019" name="Sci. Rep.">
        <title>Draft genome of Tanacetum cinerariifolium, the natural source of mosquito coil.</title>
        <authorList>
            <person name="Yamashiro T."/>
            <person name="Shiraishi A."/>
            <person name="Satake H."/>
            <person name="Nakayama K."/>
        </authorList>
    </citation>
    <scope>NUCLEOTIDE SEQUENCE</scope>
</reference>
<proteinExistence type="predicted"/>
<sequence length="252" mass="27972">MAALGSQNIVARWVTDDLIAFSGGTTVSKYMKLFIVQKIAKRRHFVNRMHDEVETVRGCIGQLTVVVAELQAMVDQDKVHDILLAVKDAKRGEESKLSALNKVIVEALADIETLEMDQLNIPSLNRIIAGGFRSVVAEVCLLSMGPFLILDKLTKVIESSRLTDKMKVVFDQARTLATELEALGEKEDAVRALESMKKIISRDSVMLADLEQLLARAQVGLGLKDGYLDDVEEKAYVFVMVVDFFRVDSEAL</sequence>
<comment type="caution">
    <text evidence="1">The sequence shown here is derived from an EMBL/GenBank/DDBJ whole genome shotgun (WGS) entry which is preliminary data.</text>
</comment>
<accession>A0A6L2JS95</accession>
<gene>
    <name evidence="1" type="ORF">Tci_011831</name>
</gene>